<evidence type="ECO:0000313" key="1">
    <source>
        <dbReference type="EMBL" id="EFW92442.1"/>
    </source>
</evidence>
<dbReference type="OrthoDB" id="252760at2157"/>
<evidence type="ECO:0000313" key="2">
    <source>
        <dbReference type="EMBL" id="SHK06287.1"/>
    </source>
</evidence>
<dbReference type="STRING" id="797209.GCA_000376445_00493"/>
<reference evidence="4" key="3">
    <citation type="submission" date="2016-11" db="EMBL/GenBank/DDBJ databases">
        <authorList>
            <person name="Varghese N."/>
            <person name="Submissions S."/>
        </authorList>
    </citation>
    <scope>NUCLEOTIDE SEQUENCE [LARGE SCALE GENOMIC DNA]</scope>
    <source>
        <strain evidence="4">DX253</strain>
    </source>
</reference>
<protein>
    <recommendedName>
        <fullName evidence="5">RecA-superfamily ATPase, KaiC/GvpD/RAD55 family</fullName>
    </recommendedName>
</protein>
<reference evidence="1 3" key="1">
    <citation type="journal article" date="2014" name="ISME J.">
        <title>Trehalose/2-sulfotrehalose biosynthesis and glycine-betaine uptake are widely spread mechanisms for osmoadaptation in the Halobacteriales.</title>
        <authorList>
            <person name="Youssef N.H."/>
            <person name="Savage-Ashlock K.N."/>
            <person name="McCully A.L."/>
            <person name="Luedtke B."/>
            <person name="Shaw E.I."/>
            <person name="Hoff W.D."/>
            <person name="Elshahed M.S."/>
        </authorList>
    </citation>
    <scope>NUCLEOTIDE SEQUENCE [LARGE SCALE GENOMIC DNA]</scope>
    <source>
        <strain evidence="1 3">DX253</strain>
    </source>
</reference>
<dbReference type="Proteomes" id="UP000003751">
    <property type="component" value="Unassembled WGS sequence"/>
</dbReference>
<accession>E7QSN3</accession>
<dbReference type="Proteomes" id="UP000184203">
    <property type="component" value="Unassembled WGS sequence"/>
</dbReference>
<sequence length="225" mass="25248">MERRGENSSEARETAEIFTRELAELKRRGSGLLVVGTKPPMQRACERFLGDATETPRRRVFVRTDGERHHTHAGAHEDTKFIEQVTDTRSTAAVSNVGNRADTTVLRTQKLAPLGIEISGAIDEFERECGPLAPGELRVCFDSLTPLIEEHDPESVFRFLHVLIGRIKTVNGMGHFHLPAEMDSTIVRTLLPVFDAAVEVRVNGSNAEQRWHLVERDVTTEWLSL</sequence>
<dbReference type="AlphaFoldDB" id="E7QSN3"/>
<dbReference type="EMBL" id="AEMG01000007">
    <property type="protein sequence ID" value="EFW92442.1"/>
    <property type="molecule type" value="Genomic_DNA"/>
</dbReference>
<evidence type="ECO:0008006" key="5">
    <source>
        <dbReference type="Google" id="ProtNLM"/>
    </source>
</evidence>
<name>E7QSN3_HALPU</name>
<reference evidence="2" key="2">
    <citation type="submission" date="2016-11" db="EMBL/GenBank/DDBJ databases">
        <authorList>
            <person name="Jaros S."/>
            <person name="Januszkiewicz K."/>
            <person name="Wedrychowicz H."/>
        </authorList>
    </citation>
    <scope>NUCLEOTIDE SEQUENCE [LARGE SCALE GENOMIC DNA]</scope>
    <source>
        <strain evidence="2">DX253</strain>
    </source>
</reference>
<organism evidence="1 3">
    <name type="scientific">Haladaptatus paucihalophilus DX253</name>
    <dbReference type="NCBI Taxonomy" id="797209"/>
    <lineage>
        <taxon>Archaea</taxon>
        <taxon>Methanobacteriati</taxon>
        <taxon>Methanobacteriota</taxon>
        <taxon>Stenosarchaea group</taxon>
        <taxon>Halobacteria</taxon>
        <taxon>Halobacteriales</taxon>
        <taxon>Haladaptataceae</taxon>
        <taxon>Haladaptatus</taxon>
    </lineage>
</organism>
<dbReference type="EMBL" id="FRAN01000001">
    <property type="protein sequence ID" value="SHK06287.1"/>
    <property type="molecule type" value="Genomic_DNA"/>
</dbReference>
<gene>
    <name evidence="2" type="ORF">SAMN05444342_0446</name>
    <name evidence="1" type="ORF">ZOD2009_09043</name>
</gene>
<dbReference type="RefSeq" id="WP_007979036.1">
    <property type="nucleotide sequence ID" value="NZ_AEMG01000007.1"/>
</dbReference>
<proteinExistence type="predicted"/>
<keyword evidence="4" id="KW-1185">Reference proteome</keyword>
<evidence type="ECO:0000313" key="4">
    <source>
        <dbReference type="Proteomes" id="UP000184203"/>
    </source>
</evidence>
<evidence type="ECO:0000313" key="3">
    <source>
        <dbReference type="Proteomes" id="UP000003751"/>
    </source>
</evidence>
<dbReference type="PATRIC" id="fig|797209.4.peg.1805"/>
<dbReference type="InterPro" id="IPR055927">
    <property type="entry name" value="DUF7504"/>
</dbReference>
<dbReference type="eggNOG" id="arCOG02452">
    <property type="taxonomic scope" value="Archaea"/>
</dbReference>
<dbReference type="Pfam" id="PF24336">
    <property type="entry name" value="DUF7504"/>
    <property type="match status" value="1"/>
</dbReference>